<feature type="domain" description="Gal80p-like C-terminal" evidence="3">
    <location>
        <begin position="134"/>
        <end position="276"/>
    </location>
</feature>
<dbReference type="Gene3D" id="3.30.360.10">
    <property type="entry name" value="Dihydrodipicolinate Reductase, domain 2"/>
    <property type="match status" value="1"/>
</dbReference>
<organism evidence="4 5">
    <name type="scientific">Mesorhizobium kowhaii</name>
    <dbReference type="NCBI Taxonomy" id="1300272"/>
    <lineage>
        <taxon>Bacteria</taxon>
        <taxon>Pseudomonadati</taxon>
        <taxon>Pseudomonadota</taxon>
        <taxon>Alphaproteobacteria</taxon>
        <taxon>Hyphomicrobiales</taxon>
        <taxon>Phyllobacteriaceae</taxon>
        <taxon>Mesorhizobium</taxon>
    </lineage>
</organism>
<dbReference type="AlphaFoldDB" id="A0A2W7CAT7"/>
<comment type="caution">
    <text evidence="4">The sequence shown here is derived from an EMBL/GenBank/DDBJ whole genome shotgun (WGS) entry which is preliminary data.</text>
</comment>
<dbReference type="PANTHER" id="PTHR43818:SF11">
    <property type="entry name" value="BCDNA.GH03377"/>
    <property type="match status" value="1"/>
</dbReference>
<accession>A0A2W7CAT7</accession>
<evidence type="ECO:0000256" key="1">
    <source>
        <dbReference type="ARBA" id="ARBA00023002"/>
    </source>
</evidence>
<keyword evidence="1" id="KW-0560">Oxidoreductase</keyword>
<dbReference type="Gene3D" id="3.40.50.720">
    <property type="entry name" value="NAD(P)-binding Rossmann-like Domain"/>
    <property type="match status" value="1"/>
</dbReference>
<dbReference type="RefSeq" id="WP_111543924.1">
    <property type="nucleotide sequence ID" value="NZ_MZXV01000017.1"/>
</dbReference>
<gene>
    <name evidence="4" type="ORF">B5V02_09135</name>
</gene>
<protein>
    <submittedName>
        <fullName evidence="4">Oxidoreductase</fullName>
    </submittedName>
</protein>
<dbReference type="SUPFAM" id="SSF51735">
    <property type="entry name" value="NAD(P)-binding Rossmann-fold domains"/>
    <property type="match status" value="1"/>
</dbReference>
<name>A0A2W7CAT7_9HYPH</name>
<dbReference type="InterPro" id="IPR000683">
    <property type="entry name" value="Gfo/Idh/MocA-like_OxRdtase_N"/>
</dbReference>
<dbReference type="SUPFAM" id="SSF55347">
    <property type="entry name" value="Glyceraldehyde-3-phosphate dehydrogenase-like, C-terminal domain"/>
    <property type="match status" value="1"/>
</dbReference>
<proteinExistence type="predicted"/>
<dbReference type="GO" id="GO:0000166">
    <property type="term" value="F:nucleotide binding"/>
    <property type="evidence" value="ECO:0007669"/>
    <property type="project" value="InterPro"/>
</dbReference>
<reference evidence="5" key="1">
    <citation type="submission" date="2017-03" db="EMBL/GenBank/DDBJ databases">
        <authorList>
            <person name="Safronova V.I."/>
            <person name="Sazanova A.L."/>
            <person name="Chirak E.R."/>
        </authorList>
    </citation>
    <scope>NUCLEOTIDE SEQUENCE [LARGE SCALE GENOMIC DNA]</scope>
    <source>
        <strain evidence="5">Ach-343</strain>
    </source>
</reference>
<dbReference type="Proteomes" id="UP000248616">
    <property type="component" value="Unassembled WGS sequence"/>
</dbReference>
<dbReference type="InterPro" id="IPR036291">
    <property type="entry name" value="NAD(P)-bd_dom_sf"/>
</dbReference>
<dbReference type="Pfam" id="PF01408">
    <property type="entry name" value="GFO_IDH_MocA"/>
    <property type="match status" value="1"/>
</dbReference>
<dbReference type="OrthoDB" id="9792935at2"/>
<dbReference type="EMBL" id="MZXV01000017">
    <property type="protein sequence ID" value="PZV38808.1"/>
    <property type="molecule type" value="Genomic_DNA"/>
</dbReference>
<dbReference type="InterPro" id="IPR050463">
    <property type="entry name" value="Gfo/Idh/MocA_oxidrdct_glycsds"/>
</dbReference>
<evidence type="ECO:0000259" key="3">
    <source>
        <dbReference type="Pfam" id="PF22685"/>
    </source>
</evidence>
<dbReference type="InterPro" id="IPR055080">
    <property type="entry name" value="Gal80p-like_C"/>
</dbReference>
<sequence>MGKKIGVGIVGASSERGWAAFAHIPALKSLGQFEIRGVSTTKRESAETTAKSLGIKLAFDNHRDLVERPEIDLVVVSVKVPDHYAVVSDAISAGKMVYCEWPLGRNLTEALDLEHKAREGKVKTIIGLQGRFSPGVQYLRDLIAQGYIGQPLSTNVKSYTPDDQWMGRLEPAYEFMALKANGATFLTVVLGHALDAFAHVLGAFESLSAVASNRLGQAIRTRDSQPIPSDVPDEVAITGTLSGGIVASVHYTAGRVPARPFVWEITGRDGSLLIEATNGYINMADLSIRGRRGNGDLEALPIPDSYQKIDGGLAGPPGNVARVYAQFDSDVKTGTAFAPGFGAAVIRHRVIDAIERAADTGQRQDVNLG</sequence>
<dbReference type="Pfam" id="PF22685">
    <property type="entry name" value="Gal80p_C-like"/>
    <property type="match status" value="1"/>
</dbReference>
<dbReference type="GO" id="GO:0016491">
    <property type="term" value="F:oxidoreductase activity"/>
    <property type="evidence" value="ECO:0007669"/>
    <property type="project" value="UniProtKB-KW"/>
</dbReference>
<evidence type="ECO:0000313" key="5">
    <source>
        <dbReference type="Proteomes" id="UP000248616"/>
    </source>
</evidence>
<feature type="domain" description="Gfo/Idh/MocA-like oxidoreductase N-terminal" evidence="2">
    <location>
        <begin position="6"/>
        <end position="125"/>
    </location>
</feature>
<evidence type="ECO:0000259" key="2">
    <source>
        <dbReference type="Pfam" id="PF01408"/>
    </source>
</evidence>
<evidence type="ECO:0000313" key="4">
    <source>
        <dbReference type="EMBL" id="PZV38808.1"/>
    </source>
</evidence>
<dbReference type="PANTHER" id="PTHR43818">
    <property type="entry name" value="BCDNA.GH03377"/>
    <property type="match status" value="1"/>
</dbReference>
<keyword evidence="5" id="KW-1185">Reference proteome</keyword>